<evidence type="ECO:0000259" key="2">
    <source>
        <dbReference type="PROSITE" id="PS50097"/>
    </source>
</evidence>
<dbReference type="PANTHER" id="PTHR24413">
    <property type="entry name" value="SPECKLE-TYPE POZ PROTEIN"/>
    <property type="match status" value="1"/>
</dbReference>
<comment type="caution">
    <text evidence="3">The sequence shown here is derived from an EMBL/GenBank/DDBJ whole genome shotgun (WGS) entry which is preliminary data.</text>
</comment>
<dbReference type="Proteomes" id="UP001150907">
    <property type="component" value="Unassembled WGS sequence"/>
</dbReference>
<feature type="compositionally biased region" description="Low complexity" evidence="1">
    <location>
        <begin position="755"/>
        <end position="764"/>
    </location>
</feature>
<name>A0A9W8BC50_9FUNG</name>
<dbReference type="GO" id="GO:0006516">
    <property type="term" value="P:glycoprotein catabolic process"/>
    <property type="evidence" value="ECO:0007669"/>
    <property type="project" value="InterPro"/>
</dbReference>
<dbReference type="EMBL" id="JANBQF010000199">
    <property type="protein sequence ID" value="KAJ2003746.1"/>
    <property type="molecule type" value="Genomic_DNA"/>
</dbReference>
<dbReference type="CDD" id="cd18186">
    <property type="entry name" value="BTB_POZ_ZBTB_KLHL-like"/>
    <property type="match status" value="1"/>
</dbReference>
<keyword evidence="4" id="KW-1185">Reference proteome</keyword>
<dbReference type="Gene3D" id="2.60.120.1020">
    <property type="entry name" value="Peptide N glycanase, PAW domain"/>
    <property type="match status" value="1"/>
</dbReference>
<dbReference type="SUPFAM" id="SSF54695">
    <property type="entry name" value="POZ domain"/>
    <property type="match status" value="1"/>
</dbReference>
<dbReference type="SUPFAM" id="SSF49785">
    <property type="entry name" value="Galactose-binding domain-like"/>
    <property type="match status" value="1"/>
</dbReference>
<proteinExistence type="predicted"/>
<dbReference type="Pfam" id="PF04721">
    <property type="entry name" value="PAW"/>
    <property type="match status" value="1"/>
</dbReference>
<feature type="compositionally biased region" description="Low complexity" evidence="1">
    <location>
        <begin position="683"/>
        <end position="692"/>
    </location>
</feature>
<dbReference type="InterPro" id="IPR006588">
    <property type="entry name" value="Peptide_N_glycanase_PAW_dom"/>
</dbReference>
<feature type="region of interest" description="Disordered" evidence="1">
    <location>
        <begin position="683"/>
        <end position="705"/>
    </location>
</feature>
<evidence type="ECO:0000313" key="4">
    <source>
        <dbReference type="Proteomes" id="UP001150907"/>
    </source>
</evidence>
<accession>A0A9W8BC50</accession>
<dbReference type="GO" id="GO:0005737">
    <property type="term" value="C:cytoplasm"/>
    <property type="evidence" value="ECO:0007669"/>
    <property type="project" value="InterPro"/>
</dbReference>
<dbReference type="InterPro" id="IPR008979">
    <property type="entry name" value="Galactose-bd-like_sf"/>
</dbReference>
<feature type="domain" description="BTB" evidence="2">
    <location>
        <begin position="396"/>
        <end position="472"/>
    </location>
</feature>
<reference evidence="3" key="1">
    <citation type="submission" date="2022-07" db="EMBL/GenBank/DDBJ databases">
        <title>Phylogenomic reconstructions and comparative analyses of Kickxellomycotina fungi.</title>
        <authorList>
            <person name="Reynolds N.K."/>
            <person name="Stajich J.E."/>
            <person name="Barry K."/>
            <person name="Grigoriev I.V."/>
            <person name="Crous P."/>
            <person name="Smith M.E."/>
        </authorList>
    </citation>
    <scope>NUCLEOTIDE SEQUENCE</scope>
    <source>
        <strain evidence="3">IMI 214461</strain>
    </source>
</reference>
<dbReference type="Gene3D" id="3.30.710.10">
    <property type="entry name" value="Potassium Channel Kv1.1, Chain A"/>
    <property type="match status" value="1"/>
</dbReference>
<feature type="compositionally biased region" description="Pro residues" evidence="1">
    <location>
        <begin position="737"/>
        <end position="751"/>
    </location>
</feature>
<protein>
    <submittedName>
        <fullName evidence="3">Protein modification by small protein conjugation or removal</fullName>
    </submittedName>
</protein>
<evidence type="ECO:0000256" key="1">
    <source>
        <dbReference type="SAM" id="MobiDB-lite"/>
    </source>
</evidence>
<dbReference type="InterPro" id="IPR011333">
    <property type="entry name" value="SKP1/BTB/POZ_sf"/>
</dbReference>
<dbReference type="PROSITE" id="PS50097">
    <property type="entry name" value="BTB"/>
    <property type="match status" value="1"/>
</dbReference>
<dbReference type="InterPro" id="IPR038680">
    <property type="entry name" value="PAW_sf"/>
</dbReference>
<dbReference type="InterPro" id="IPR000210">
    <property type="entry name" value="BTB/POZ_dom"/>
</dbReference>
<feature type="region of interest" description="Disordered" evidence="1">
    <location>
        <begin position="719"/>
        <end position="782"/>
    </location>
</feature>
<gene>
    <name evidence="3" type="primary">bath-41</name>
    <name evidence="3" type="ORF">H4R26_002901</name>
</gene>
<dbReference type="OrthoDB" id="194443at2759"/>
<dbReference type="AlphaFoldDB" id="A0A9W8BC50"/>
<sequence length="782" mass="85543">MQLEMDSGQNTTADETHTLPRVLPLLDKPRASVIDFGGLTPRYYAPMHFPNEVCLYEPSVESLNNPARVTASQLAIKAEVDVPLPCGRFNIWRALHDRATPVSKRLQRYFPESALGSGSDSQWDSRITYSSADDEYYENGLLLPLIKGWSRGMLHARNVFRKVEHDWGMTYLTPDNVGPNTQSLAVWRFNYLESRRTVKAFHAALGFSVFAPTAHVQWYIRPLSQQSFKAVPMYILTAEEAQCFSEIAGRKGRTSDSSALKTREDIIGGHRGEILAYIDQPDEHNAYILHSVPALATDLSEYVQGEYGFEIAAAFFPATEGENRWQKVQIARQSLSQPVGGRTSEGEDAASRCGLDFRIKLQDDVPVGTAPEKLVQALASAHIEGLAQPMIDDGTCDFAIHVNDSENVVGSLQPPIQAHERVLAAGSEYFAALLGSSMTEATAKKVELDNLPYGAVRLAINYLYTGGVPCEGSMDLADWIVLLSVSSRLSIFRLHRLCQARIFQETLSLTQSSPTADSGVDTTTPCYRELVEYPDMDSIGYLQDVASDTGAEELSSALKRLVVYYPIQVLEERVRSGPVETFAPRTATSSIRIRRHMPHMEPAQHGFPDAHLGQAFDVVEHMHMEHHFNDHDSDNEDNREEDMGLVEPDDNGPAAAHFLGVGGPAIMPGLAIHAERLEGLAWPQPAADGGAPDPAPGPAQEQHGIGGLVGRLLGNWRVVNNNNNGGDDGGDGNFVEPPSPVPGPVPEPPQMRPTAAADVDVPPAMQTTQPPHAPGTEPESEE</sequence>
<dbReference type="SMART" id="SM00225">
    <property type="entry name" value="BTB"/>
    <property type="match status" value="1"/>
</dbReference>
<dbReference type="Pfam" id="PF00651">
    <property type="entry name" value="BTB"/>
    <property type="match status" value="1"/>
</dbReference>
<organism evidence="3 4">
    <name type="scientific">Coemansia thaxteri</name>
    <dbReference type="NCBI Taxonomy" id="2663907"/>
    <lineage>
        <taxon>Eukaryota</taxon>
        <taxon>Fungi</taxon>
        <taxon>Fungi incertae sedis</taxon>
        <taxon>Zoopagomycota</taxon>
        <taxon>Kickxellomycotina</taxon>
        <taxon>Kickxellomycetes</taxon>
        <taxon>Kickxellales</taxon>
        <taxon>Kickxellaceae</taxon>
        <taxon>Coemansia</taxon>
    </lineage>
</organism>
<evidence type="ECO:0000313" key="3">
    <source>
        <dbReference type="EMBL" id="KAJ2003746.1"/>
    </source>
</evidence>